<evidence type="ECO:0000256" key="3">
    <source>
        <dbReference type="ARBA" id="ARBA00022679"/>
    </source>
</evidence>
<evidence type="ECO:0000256" key="5">
    <source>
        <dbReference type="RuleBase" id="RU003718"/>
    </source>
</evidence>
<dbReference type="Gene3D" id="3.40.50.2000">
    <property type="entry name" value="Glycogen Phosphorylase B"/>
    <property type="match status" value="1"/>
</dbReference>
<gene>
    <name evidence="7" type="ORF">MENT_LOCUS23017</name>
</gene>
<evidence type="ECO:0000256" key="2">
    <source>
        <dbReference type="ARBA" id="ARBA00022676"/>
    </source>
</evidence>
<dbReference type="Pfam" id="PF00201">
    <property type="entry name" value="UDPGT"/>
    <property type="match status" value="1"/>
</dbReference>
<comment type="similarity">
    <text evidence="1 5">Belongs to the UDP-glycosyltransferase family.</text>
</comment>
<evidence type="ECO:0000313" key="8">
    <source>
        <dbReference type="Proteomes" id="UP000580250"/>
    </source>
</evidence>
<dbReference type="PANTHER" id="PTHR48043:SF159">
    <property type="entry name" value="EG:EG0003.4 PROTEIN-RELATED"/>
    <property type="match status" value="1"/>
</dbReference>
<dbReference type="InterPro" id="IPR035595">
    <property type="entry name" value="UDP_glycos_trans_CS"/>
</dbReference>
<name>A0A6V7VBB5_MELEN</name>
<dbReference type="EC" id="2.4.1.17" evidence="6"/>
<evidence type="ECO:0000256" key="4">
    <source>
        <dbReference type="ARBA" id="ARBA00047475"/>
    </source>
</evidence>
<dbReference type="EMBL" id="CAJEWN010000185">
    <property type="protein sequence ID" value="CAD2171521.1"/>
    <property type="molecule type" value="Genomic_DNA"/>
</dbReference>
<comment type="caution">
    <text evidence="7">The sequence shown here is derived from an EMBL/GenBank/DDBJ whole genome shotgun (WGS) entry which is preliminary data.</text>
</comment>
<dbReference type="AlphaFoldDB" id="A0A6V7VBB5"/>
<dbReference type="SUPFAM" id="SSF53756">
    <property type="entry name" value="UDP-Glycosyltransferase/glycogen phosphorylase"/>
    <property type="match status" value="1"/>
</dbReference>
<organism evidence="7 8">
    <name type="scientific">Meloidogyne enterolobii</name>
    <name type="common">Root-knot nematode worm</name>
    <name type="synonym">Meloidogyne mayaguensis</name>
    <dbReference type="NCBI Taxonomy" id="390850"/>
    <lineage>
        <taxon>Eukaryota</taxon>
        <taxon>Metazoa</taxon>
        <taxon>Ecdysozoa</taxon>
        <taxon>Nematoda</taxon>
        <taxon>Chromadorea</taxon>
        <taxon>Rhabditida</taxon>
        <taxon>Tylenchina</taxon>
        <taxon>Tylenchomorpha</taxon>
        <taxon>Tylenchoidea</taxon>
        <taxon>Meloidogynidae</taxon>
        <taxon>Meloidogyninae</taxon>
        <taxon>Meloidogyne</taxon>
    </lineage>
</organism>
<accession>A0A6V7VBB5</accession>
<evidence type="ECO:0000256" key="6">
    <source>
        <dbReference type="RuleBase" id="RU362059"/>
    </source>
</evidence>
<sequence>MNHHYSFKIKTGKGILPRKHNNVEITNDFLPQQEILFDKNTRLFISHCGQNSINEAIYAGVPLICIPNSGDQFYNSSLVEHLGIGIYVPFTFKNEKGEDQRNENVQNDFQNALNEMLNNKIENKYLNAVNELREKVLSNVGAKDIFLQKIVEIIGE</sequence>
<dbReference type="Proteomes" id="UP000580250">
    <property type="component" value="Unassembled WGS sequence"/>
</dbReference>
<dbReference type="GO" id="GO:0016020">
    <property type="term" value="C:membrane"/>
    <property type="evidence" value="ECO:0007669"/>
    <property type="project" value="UniProtKB-SubCell"/>
</dbReference>
<comment type="subcellular location">
    <subcellularLocation>
        <location evidence="6">Membrane</location>
        <topology evidence="6">Single-pass membrane protein</topology>
    </subcellularLocation>
</comment>
<keyword evidence="3 5" id="KW-0808">Transferase</keyword>
<dbReference type="PANTHER" id="PTHR48043">
    <property type="entry name" value="EG:EG0003.4 PROTEIN-RELATED"/>
    <property type="match status" value="1"/>
</dbReference>
<proteinExistence type="inferred from homology"/>
<reference evidence="7 8" key="1">
    <citation type="submission" date="2020-08" db="EMBL/GenBank/DDBJ databases">
        <authorList>
            <person name="Koutsovoulos G."/>
            <person name="Danchin GJ E."/>
        </authorList>
    </citation>
    <scope>NUCLEOTIDE SEQUENCE [LARGE SCALE GENOMIC DNA]</scope>
</reference>
<protein>
    <recommendedName>
        <fullName evidence="6">UDP-glucuronosyltransferase</fullName>
        <ecNumber evidence="6">2.4.1.17</ecNumber>
    </recommendedName>
</protein>
<comment type="catalytic activity">
    <reaction evidence="4 6">
        <text>glucuronate acceptor + UDP-alpha-D-glucuronate = acceptor beta-D-glucuronoside + UDP + H(+)</text>
        <dbReference type="Rhea" id="RHEA:21032"/>
        <dbReference type="ChEBI" id="CHEBI:15378"/>
        <dbReference type="ChEBI" id="CHEBI:58052"/>
        <dbReference type="ChEBI" id="CHEBI:58223"/>
        <dbReference type="ChEBI" id="CHEBI:132367"/>
        <dbReference type="ChEBI" id="CHEBI:132368"/>
        <dbReference type="EC" id="2.4.1.17"/>
    </reaction>
</comment>
<dbReference type="GO" id="GO:0015020">
    <property type="term" value="F:glucuronosyltransferase activity"/>
    <property type="evidence" value="ECO:0007669"/>
    <property type="project" value="UniProtKB-EC"/>
</dbReference>
<evidence type="ECO:0000313" key="7">
    <source>
        <dbReference type="EMBL" id="CAD2171521.1"/>
    </source>
</evidence>
<dbReference type="PROSITE" id="PS00375">
    <property type="entry name" value="UDPGT"/>
    <property type="match status" value="1"/>
</dbReference>
<dbReference type="InterPro" id="IPR050271">
    <property type="entry name" value="UDP-glycosyltransferase"/>
</dbReference>
<evidence type="ECO:0000256" key="1">
    <source>
        <dbReference type="ARBA" id="ARBA00009995"/>
    </source>
</evidence>
<dbReference type="InterPro" id="IPR002213">
    <property type="entry name" value="UDP_glucos_trans"/>
</dbReference>
<keyword evidence="2 5" id="KW-0328">Glycosyltransferase</keyword>
<dbReference type="OrthoDB" id="6280089at2759"/>